<evidence type="ECO:0000313" key="1">
    <source>
        <dbReference type="EMBL" id="SHN10769.1"/>
    </source>
</evidence>
<sequence length="265" mass="29572">MDYSHVSLTRKNASVHRLTALYPSLRGACWRVTLLVMLVVGLSGCIRNQANGAFSSNSMAASPGELFQTHSDRMATIGMRNNLNSLYRLMDKLYQRNPREWHKTGLASRDVARLAVQQAIEQGRPPPALAGRQDIVALSYALSPEFEGDRVGAFIYAIGSMVITAHGGRTQFYITDTIDAQFVHNAARNIEKATWLLATRRDAQGNPLLLSNELSENGRNLSFAVEFGKIVARLDYLSDVLDERYRRIGVNYAHSLLFLNFLPVQ</sequence>
<dbReference type="Proteomes" id="UP000184305">
    <property type="component" value="Unassembled WGS sequence"/>
</dbReference>
<dbReference type="STRING" id="1220495.SAMN05216288_0603"/>
<name>A0A1M7P2P3_9GAMM</name>
<dbReference type="EMBL" id="FRBQ01000015">
    <property type="protein sequence ID" value="SHN10769.1"/>
    <property type="molecule type" value="Genomic_DNA"/>
</dbReference>
<accession>A0A1M7P2P3</accession>
<reference evidence="2" key="1">
    <citation type="submission" date="2016-11" db="EMBL/GenBank/DDBJ databases">
        <authorList>
            <person name="Varghese N."/>
            <person name="Submissions S."/>
        </authorList>
    </citation>
    <scope>NUCLEOTIDE SEQUENCE [LARGE SCALE GENOMIC DNA]</scope>
    <source>
        <strain evidence="2">CECT 8089</strain>
    </source>
</reference>
<protein>
    <submittedName>
        <fullName evidence="1">Uncharacterized protein</fullName>
    </submittedName>
</protein>
<dbReference type="AlphaFoldDB" id="A0A1M7P2P3"/>
<proteinExistence type="predicted"/>
<evidence type="ECO:0000313" key="2">
    <source>
        <dbReference type="Proteomes" id="UP000184305"/>
    </source>
</evidence>
<keyword evidence="2" id="KW-1185">Reference proteome</keyword>
<organism evidence="1 2">
    <name type="scientific">Phytopseudomonas punonensis</name>
    <dbReference type="NCBI Taxonomy" id="1220495"/>
    <lineage>
        <taxon>Bacteria</taxon>
        <taxon>Pseudomonadati</taxon>
        <taxon>Pseudomonadota</taxon>
        <taxon>Gammaproteobacteria</taxon>
        <taxon>Pseudomonadales</taxon>
        <taxon>Pseudomonadaceae</taxon>
        <taxon>Phytopseudomonas</taxon>
    </lineage>
</organism>
<dbReference type="OrthoDB" id="5866325at2"/>
<gene>
    <name evidence="1" type="ORF">SAMN05216288_0603</name>
</gene>